<name>A0A1R1PS59_ZANCU</name>
<evidence type="ECO:0000256" key="1">
    <source>
        <dbReference type="SAM" id="MobiDB-lite"/>
    </source>
</evidence>
<protein>
    <submittedName>
        <fullName evidence="2">Uncharacterized protein</fullName>
    </submittedName>
</protein>
<feature type="region of interest" description="Disordered" evidence="1">
    <location>
        <begin position="153"/>
        <end position="183"/>
    </location>
</feature>
<evidence type="ECO:0000313" key="2">
    <source>
        <dbReference type="EMBL" id="OMH83820.1"/>
    </source>
</evidence>
<organism evidence="2 3">
    <name type="scientific">Zancudomyces culisetae</name>
    <name type="common">Gut fungus</name>
    <name type="synonym">Smittium culisetae</name>
    <dbReference type="NCBI Taxonomy" id="1213189"/>
    <lineage>
        <taxon>Eukaryota</taxon>
        <taxon>Fungi</taxon>
        <taxon>Fungi incertae sedis</taxon>
        <taxon>Zoopagomycota</taxon>
        <taxon>Kickxellomycotina</taxon>
        <taxon>Harpellomycetes</taxon>
        <taxon>Harpellales</taxon>
        <taxon>Legeriomycetaceae</taxon>
        <taxon>Zancudomyces</taxon>
    </lineage>
</organism>
<proteinExistence type="predicted"/>
<feature type="region of interest" description="Disordered" evidence="1">
    <location>
        <begin position="323"/>
        <end position="352"/>
    </location>
</feature>
<evidence type="ECO:0000313" key="3">
    <source>
        <dbReference type="Proteomes" id="UP000188320"/>
    </source>
</evidence>
<accession>A0A1R1PS59</accession>
<keyword evidence="3" id="KW-1185">Reference proteome</keyword>
<gene>
    <name evidence="2" type="ORF">AX774_g2670</name>
</gene>
<dbReference type="AlphaFoldDB" id="A0A1R1PS59"/>
<dbReference type="EMBL" id="LSSK01000304">
    <property type="protein sequence ID" value="OMH83820.1"/>
    <property type="molecule type" value="Genomic_DNA"/>
</dbReference>
<sequence>MVQKYSLGIEAVDTHENTASILGEKIVTKSTGEAIGDMLSTNEQLARKVGLKAISSGTNIELSYKDPEILQCVTSSGETKSLVLNESTEHHQFSHATTPSLTGQIPLENTSSVVDKDARSVRSILPPIKTELEPAYNLPMYSPAFTTEDITQLTGGSRKPQPRDVIPQPISIKTDGLGPEPGLGARETNTANIRTGSCITPASLAYPVSAHISSSIEDMISVKLSNLYTPAQLLNFNDPRINLTSISAYPHNSIISTDVSPEATRAQTPAPNPLPLQHLSGVLANAVALPSVSASTSTDPAALSNHINPTSENIDNVITGLDVDTTTLPQPPNNGKDNKNDNSTQYSGLHNLLLKKHLS</sequence>
<reference evidence="3" key="1">
    <citation type="submission" date="2017-01" db="EMBL/GenBank/DDBJ databases">
        <authorList>
            <person name="Wang Y."/>
            <person name="White M."/>
            <person name="Kvist S."/>
            <person name="Moncalvo J.-M."/>
        </authorList>
    </citation>
    <scope>NUCLEOTIDE SEQUENCE [LARGE SCALE GENOMIC DNA]</scope>
    <source>
        <strain evidence="3">COL-18-3</strain>
    </source>
</reference>
<dbReference type="Proteomes" id="UP000188320">
    <property type="component" value="Unassembled WGS sequence"/>
</dbReference>
<comment type="caution">
    <text evidence="2">The sequence shown here is derived from an EMBL/GenBank/DDBJ whole genome shotgun (WGS) entry which is preliminary data.</text>
</comment>